<organism evidence="2">
    <name type="scientific">Anguilla anguilla</name>
    <name type="common">European freshwater eel</name>
    <name type="synonym">Muraena anguilla</name>
    <dbReference type="NCBI Taxonomy" id="7936"/>
    <lineage>
        <taxon>Eukaryota</taxon>
        <taxon>Metazoa</taxon>
        <taxon>Chordata</taxon>
        <taxon>Craniata</taxon>
        <taxon>Vertebrata</taxon>
        <taxon>Euteleostomi</taxon>
        <taxon>Actinopterygii</taxon>
        <taxon>Neopterygii</taxon>
        <taxon>Teleostei</taxon>
        <taxon>Anguilliformes</taxon>
        <taxon>Anguillidae</taxon>
        <taxon>Anguilla</taxon>
    </lineage>
</organism>
<dbReference type="EMBL" id="GBXM01068778">
    <property type="protein sequence ID" value="JAH39799.1"/>
    <property type="molecule type" value="Transcribed_RNA"/>
</dbReference>
<keyword evidence="1" id="KW-0732">Signal</keyword>
<evidence type="ECO:0000256" key="1">
    <source>
        <dbReference type="SAM" id="SignalP"/>
    </source>
</evidence>
<proteinExistence type="predicted"/>
<evidence type="ECO:0008006" key="3">
    <source>
        <dbReference type="Google" id="ProtNLM"/>
    </source>
</evidence>
<accession>A0A0E9SEM4</accession>
<evidence type="ECO:0000313" key="2">
    <source>
        <dbReference type="EMBL" id="JAH39799.1"/>
    </source>
</evidence>
<sequence length="56" mass="6359">MRECVHVLFSVCACLFFCTRAHPCVFLRTYVLHCVCMRAFVRVCVCTCGSVGTFCE</sequence>
<protein>
    <recommendedName>
        <fullName evidence="3">EGF-like domain-containing protein</fullName>
    </recommendedName>
</protein>
<dbReference type="AlphaFoldDB" id="A0A0E9SEM4"/>
<reference evidence="2" key="1">
    <citation type="submission" date="2014-11" db="EMBL/GenBank/DDBJ databases">
        <authorList>
            <person name="Amaro Gonzalez C."/>
        </authorList>
    </citation>
    <scope>NUCLEOTIDE SEQUENCE</scope>
</reference>
<reference evidence="2" key="2">
    <citation type="journal article" date="2015" name="Fish Shellfish Immunol.">
        <title>Early steps in the European eel (Anguilla anguilla)-Vibrio vulnificus interaction in the gills: Role of the RtxA13 toxin.</title>
        <authorList>
            <person name="Callol A."/>
            <person name="Pajuelo D."/>
            <person name="Ebbesson L."/>
            <person name="Teles M."/>
            <person name="MacKenzie S."/>
            <person name="Amaro C."/>
        </authorList>
    </citation>
    <scope>NUCLEOTIDE SEQUENCE</scope>
</reference>
<name>A0A0E9SEM4_ANGAN</name>
<feature type="chain" id="PRO_5002432443" description="EGF-like domain-containing protein" evidence="1">
    <location>
        <begin position="22"/>
        <end position="56"/>
    </location>
</feature>
<feature type="signal peptide" evidence="1">
    <location>
        <begin position="1"/>
        <end position="21"/>
    </location>
</feature>